<protein>
    <submittedName>
        <fullName evidence="1">Uncharacterized protein</fullName>
    </submittedName>
</protein>
<gene>
    <name evidence="1" type="ORF">SPLIT_LOCUS6102</name>
</gene>
<evidence type="ECO:0000313" key="2">
    <source>
        <dbReference type="Proteomes" id="UP001153321"/>
    </source>
</evidence>
<sequence>MTQNIVDVSQLVVPVALQVALRVLLRVPPQAVDHLFMKIVMIPNYQEEKSKINNIHSSDSEEEGASTNYNFSKDQDLFNLNNNIASVDTIEQVDMLLVSNSAENRDIIVNHTNQIDLVATENNSLVVGNDTTMPIEPTTSNITPTKVKSEPIHVNEMCFEDFYDWKSVCNQNNFNLTKDEDNHVVKLPEVRVIRVSKDDTNAIFYKNSYAETDFKKAVVLRKKRNNNIEIKNLYNNKPGLAERKKSDLMDLINKKLIPGVHRSFYESL</sequence>
<proteinExistence type="predicted"/>
<keyword evidence="2" id="KW-1185">Reference proteome</keyword>
<evidence type="ECO:0000313" key="1">
    <source>
        <dbReference type="EMBL" id="CAH1640746.1"/>
    </source>
</evidence>
<dbReference type="AlphaFoldDB" id="A0A9P0I670"/>
<dbReference type="EMBL" id="LR824552">
    <property type="protein sequence ID" value="CAH1640746.1"/>
    <property type="molecule type" value="Genomic_DNA"/>
</dbReference>
<name>A0A9P0I670_SPOLI</name>
<reference evidence="1" key="1">
    <citation type="submission" date="2022-02" db="EMBL/GenBank/DDBJ databases">
        <authorList>
            <person name="King R."/>
        </authorList>
    </citation>
    <scope>NUCLEOTIDE SEQUENCE</scope>
</reference>
<dbReference type="Proteomes" id="UP001153321">
    <property type="component" value="Chromosome 21"/>
</dbReference>
<organism evidence="1 2">
    <name type="scientific">Spodoptera littoralis</name>
    <name type="common">Egyptian cotton leafworm</name>
    <dbReference type="NCBI Taxonomy" id="7109"/>
    <lineage>
        <taxon>Eukaryota</taxon>
        <taxon>Metazoa</taxon>
        <taxon>Ecdysozoa</taxon>
        <taxon>Arthropoda</taxon>
        <taxon>Hexapoda</taxon>
        <taxon>Insecta</taxon>
        <taxon>Pterygota</taxon>
        <taxon>Neoptera</taxon>
        <taxon>Endopterygota</taxon>
        <taxon>Lepidoptera</taxon>
        <taxon>Glossata</taxon>
        <taxon>Ditrysia</taxon>
        <taxon>Noctuoidea</taxon>
        <taxon>Noctuidae</taxon>
        <taxon>Amphipyrinae</taxon>
        <taxon>Spodoptera</taxon>
    </lineage>
</organism>
<accession>A0A9P0I670</accession>